<dbReference type="Pfam" id="PF04082">
    <property type="entry name" value="Fungal_trans"/>
    <property type="match status" value="1"/>
</dbReference>
<dbReference type="PANTHER" id="PTHR48104:SF30">
    <property type="entry name" value="METACASPASE-1"/>
    <property type="match status" value="1"/>
</dbReference>
<dbReference type="GO" id="GO:0008270">
    <property type="term" value="F:zinc ion binding"/>
    <property type="evidence" value="ECO:0007669"/>
    <property type="project" value="InterPro"/>
</dbReference>
<dbReference type="AlphaFoldDB" id="A0A8H4F391"/>
<feature type="region of interest" description="Disordered" evidence="3">
    <location>
        <begin position="629"/>
        <end position="698"/>
    </location>
</feature>
<evidence type="ECO:0000313" key="5">
    <source>
        <dbReference type="EMBL" id="KAF1803344.1"/>
    </source>
</evidence>
<dbReference type="CDD" id="cd12148">
    <property type="entry name" value="fungal_TF_MHR"/>
    <property type="match status" value="1"/>
</dbReference>
<organism evidence="5 6">
    <name type="scientific">Mucor circinelloides f. lusitanicus</name>
    <name type="common">Mucor racemosus var. lusitanicus</name>
    <dbReference type="NCBI Taxonomy" id="29924"/>
    <lineage>
        <taxon>Eukaryota</taxon>
        <taxon>Fungi</taxon>
        <taxon>Fungi incertae sedis</taxon>
        <taxon>Mucoromycota</taxon>
        <taxon>Mucoromycotina</taxon>
        <taxon>Mucoromycetes</taxon>
        <taxon>Mucorales</taxon>
        <taxon>Mucorineae</taxon>
        <taxon>Mucoraceae</taxon>
        <taxon>Mucor</taxon>
    </lineage>
</organism>
<reference evidence="5 6" key="1">
    <citation type="submission" date="2019-09" db="EMBL/GenBank/DDBJ databases">
        <authorList>
            <consortium name="DOE Joint Genome Institute"/>
            <person name="Mondo S.J."/>
            <person name="Navarro-Mendoza M.I."/>
            <person name="Perez-Arques C."/>
            <person name="Panchal S."/>
            <person name="Nicolas F.E."/>
            <person name="Ganguly P."/>
            <person name="Pangilinan J."/>
            <person name="Grigoriev I."/>
            <person name="Heitman J."/>
            <person name="Sanya K."/>
            <person name="Garre V."/>
        </authorList>
    </citation>
    <scope>NUCLEOTIDE SEQUENCE [LARGE SCALE GENOMIC DNA]</scope>
    <source>
        <strain evidence="5 6">MU402</strain>
    </source>
</reference>
<dbReference type="InterPro" id="IPR050452">
    <property type="entry name" value="Metacaspase"/>
</dbReference>
<gene>
    <name evidence="5" type="ORF">FB192DRAFT_1421185</name>
</gene>
<feature type="compositionally biased region" description="Basic and acidic residues" evidence="3">
    <location>
        <begin position="663"/>
        <end position="673"/>
    </location>
</feature>
<dbReference type="GO" id="GO:0006508">
    <property type="term" value="P:proteolysis"/>
    <property type="evidence" value="ECO:0007669"/>
    <property type="project" value="InterPro"/>
</dbReference>
<dbReference type="EMBL" id="JAAECE010000003">
    <property type="protein sequence ID" value="KAF1803344.1"/>
    <property type="molecule type" value="Genomic_DNA"/>
</dbReference>
<accession>A0A8H4F391</accession>
<proteinExistence type="inferred from homology"/>
<dbReference type="InterPro" id="IPR007219">
    <property type="entry name" value="XnlR_reg_dom"/>
</dbReference>
<dbReference type="GO" id="GO:0003677">
    <property type="term" value="F:DNA binding"/>
    <property type="evidence" value="ECO:0007669"/>
    <property type="project" value="InterPro"/>
</dbReference>
<dbReference type="GO" id="GO:0005737">
    <property type="term" value="C:cytoplasm"/>
    <property type="evidence" value="ECO:0007669"/>
    <property type="project" value="TreeGrafter"/>
</dbReference>
<comment type="caution">
    <text evidence="5">The sequence shown here is derived from an EMBL/GenBank/DDBJ whole genome shotgun (WGS) entry which is preliminary data.</text>
</comment>
<dbReference type="SMART" id="SM00906">
    <property type="entry name" value="Fungal_trans"/>
    <property type="match status" value="1"/>
</dbReference>
<evidence type="ECO:0000256" key="3">
    <source>
        <dbReference type="SAM" id="MobiDB-lite"/>
    </source>
</evidence>
<sequence length="961" mass="107383">MAGNVPLMIYIESLETRLRNMEVLLEKMQPEDQQAAAAAGSDQPPMKKKVKREISPSVEIPKSVEHSKVVRFLGSSSGYYLVRNILSTEEEDIDELQSSRRRSSSLATTAAEADEHPGPLKFKKINVIDDDIMFVRDKTLEEHADQLETDKLDLNPAIAPKSLVSELITRFFRMDHASLPIIDKEPFMDAYEGRIQPPPATILIYAICTHTCILLPTDDPIFKNAGLDRDDLFDTLVEHTTNLVKKEYLTPRLATIQALVLLCAYPACDKSFYRNWLRAGMAVRMAQELGLHRTLEKLPLTQDMFEARKRLWFCVYITDRWACAVMGRPLAIADADCDIDLPHVNGGPQGTKDYSLFINFVKLSGILGEVLRRIYSPKARSQGYKNITTYHTKLDVLPDLFDEASQRCTEAAKHAIDIARLLTPTQVVQFGWNFAGYAVFQASLIHVYNCTSSSPEIAKQAREYVKICVEECIKPMGVEMTNAPQHALPLIQTLMDLIGVKKEESTHETMSGTHTNPPTTTTTNNQTTTTFNTDNNTTPFNAVPGVSNTTFLQPQQPLPQQPSPMSVHAIVSDWNQPQDKVQPEPFVPSNVPTAAWQTLFASAATPFFDNESDWQNVLSTLFDDNQGKPPTNSFTTHHTSSYSSSSYGYSSYADGAEEGDDSNDPHFTEEDYNRPNPNYPQPPESKHNPGPDPGRGKKRALLIGINYTGTSNELNDDREEEKFRPTRSNIIAAMQWLVNDAEPDDSGHGGRVHDVHSDEDDSFDETIYPLDFQEFEGDSGQLKDDDMHDLLVKPLPPKCRLTCIFDSCHSGTVLDLPFVYSTRGEIKEQNLFKHAGQGIFSAGIAYARGDKDGALSSIMSLGKQLMEARNVSDQARRKNTSQADVIMFSGCKDDQTSADANEAGKATGAMSYAFTTTLRKNPNQSYQELLNSVRDILRDKYSQRPQMSSSHPIDVNLEFQC</sequence>
<dbReference type="Pfam" id="PF00656">
    <property type="entry name" value="Peptidase_C14"/>
    <property type="match status" value="1"/>
</dbReference>
<dbReference type="Gene3D" id="3.40.50.12660">
    <property type="match status" value="1"/>
</dbReference>
<dbReference type="GO" id="GO:0006351">
    <property type="term" value="P:DNA-templated transcription"/>
    <property type="evidence" value="ECO:0007669"/>
    <property type="project" value="InterPro"/>
</dbReference>
<dbReference type="Proteomes" id="UP000469890">
    <property type="component" value="Unassembled WGS sequence"/>
</dbReference>
<keyword evidence="2" id="KW-0539">Nucleus</keyword>
<feature type="compositionally biased region" description="Low complexity" evidence="3">
    <location>
        <begin position="513"/>
        <end position="528"/>
    </location>
</feature>
<evidence type="ECO:0000256" key="1">
    <source>
        <dbReference type="ARBA" id="ARBA00009005"/>
    </source>
</evidence>
<dbReference type="GO" id="GO:0004197">
    <property type="term" value="F:cysteine-type endopeptidase activity"/>
    <property type="evidence" value="ECO:0007669"/>
    <property type="project" value="InterPro"/>
</dbReference>
<comment type="similarity">
    <text evidence="1">Belongs to the peptidase C14B family.</text>
</comment>
<name>A0A8H4F391_MUCCL</name>
<evidence type="ECO:0000313" key="6">
    <source>
        <dbReference type="Proteomes" id="UP000469890"/>
    </source>
</evidence>
<dbReference type="PANTHER" id="PTHR48104">
    <property type="entry name" value="METACASPASE-4"/>
    <property type="match status" value="1"/>
</dbReference>
<feature type="compositionally biased region" description="Low complexity" evidence="3">
    <location>
        <begin position="640"/>
        <end position="652"/>
    </location>
</feature>
<evidence type="ECO:0000259" key="4">
    <source>
        <dbReference type="SMART" id="SM00906"/>
    </source>
</evidence>
<evidence type="ECO:0000256" key="2">
    <source>
        <dbReference type="ARBA" id="ARBA00023242"/>
    </source>
</evidence>
<feature type="compositionally biased region" description="Polar residues" evidence="3">
    <location>
        <begin position="629"/>
        <end position="639"/>
    </location>
</feature>
<feature type="domain" description="Xylanolytic transcriptional activator regulatory" evidence="4">
    <location>
        <begin position="275"/>
        <end position="348"/>
    </location>
</feature>
<protein>
    <submittedName>
        <fullName evidence="5">Caspase domain-containing protein</fullName>
    </submittedName>
</protein>
<dbReference type="InterPro" id="IPR011600">
    <property type="entry name" value="Pept_C14_caspase"/>
</dbReference>
<feature type="region of interest" description="Disordered" evidence="3">
    <location>
        <begin position="508"/>
        <end position="528"/>
    </location>
</feature>